<organism evidence="2 3">
    <name type="scientific">Solanum commersonii</name>
    <name type="common">Commerson's wild potato</name>
    <name type="synonym">Commerson's nightshade</name>
    <dbReference type="NCBI Taxonomy" id="4109"/>
    <lineage>
        <taxon>Eukaryota</taxon>
        <taxon>Viridiplantae</taxon>
        <taxon>Streptophyta</taxon>
        <taxon>Embryophyta</taxon>
        <taxon>Tracheophyta</taxon>
        <taxon>Spermatophyta</taxon>
        <taxon>Magnoliopsida</taxon>
        <taxon>eudicotyledons</taxon>
        <taxon>Gunneridae</taxon>
        <taxon>Pentapetalae</taxon>
        <taxon>asterids</taxon>
        <taxon>lamiids</taxon>
        <taxon>Solanales</taxon>
        <taxon>Solanaceae</taxon>
        <taxon>Solanoideae</taxon>
        <taxon>Solaneae</taxon>
        <taxon>Solanum</taxon>
    </lineage>
</organism>
<dbReference type="Proteomes" id="UP000824120">
    <property type="component" value="Chromosome 5"/>
</dbReference>
<dbReference type="AlphaFoldDB" id="A0A9J5YYH6"/>
<reference evidence="2 3" key="1">
    <citation type="submission" date="2020-09" db="EMBL/GenBank/DDBJ databases">
        <title>De no assembly of potato wild relative species, Solanum commersonii.</title>
        <authorList>
            <person name="Cho K."/>
        </authorList>
    </citation>
    <scope>NUCLEOTIDE SEQUENCE [LARGE SCALE GENOMIC DNA]</scope>
    <source>
        <strain evidence="2">LZ3.2</strain>
        <tissue evidence="2">Leaf</tissue>
    </source>
</reference>
<dbReference type="EMBL" id="JACXVP010000005">
    <property type="protein sequence ID" value="KAG5604901.1"/>
    <property type="molecule type" value="Genomic_DNA"/>
</dbReference>
<protein>
    <submittedName>
        <fullName evidence="2">Uncharacterized protein</fullName>
    </submittedName>
</protein>
<keyword evidence="1" id="KW-0812">Transmembrane</keyword>
<accession>A0A9J5YYH6</accession>
<evidence type="ECO:0000256" key="1">
    <source>
        <dbReference type="SAM" id="Phobius"/>
    </source>
</evidence>
<keyword evidence="1" id="KW-1133">Transmembrane helix</keyword>
<keyword evidence="1" id="KW-0472">Membrane</keyword>
<evidence type="ECO:0000313" key="3">
    <source>
        <dbReference type="Proteomes" id="UP000824120"/>
    </source>
</evidence>
<comment type="caution">
    <text evidence="2">The sequence shown here is derived from an EMBL/GenBank/DDBJ whole genome shotgun (WGS) entry which is preliminary data.</text>
</comment>
<sequence length="72" mass="7770">MLVLLKTLVGADVLLMLLCCCVVCICCLPKDFVIQSLVDSGCLSFDILEIPWGCTFSPFLLCACSSVSVLSY</sequence>
<evidence type="ECO:0000313" key="2">
    <source>
        <dbReference type="EMBL" id="KAG5604901.1"/>
    </source>
</evidence>
<feature type="transmembrane region" description="Helical" evidence="1">
    <location>
        <begin position="6"/>
        <end position="28"/>
    </location>
</feature>
<keyword evidence="3" id="KW-1185">Reference proteome</keyword>
<proteinExistence type="predicted"/>
<gene>
    <name evidence="2" type="ORF">H5410_026393</name>
</gene>
<name>A0A9J5YYH6_SOLCO</name>